<organism evidence="2 3">
    <name type="scientific">Rhizorhabdus dicambivorans</name>
    <dbReference type="NCBI Taxonomy" id="1850238"/>
    <lineage>
        <taxon>Bacteria</taxon>
        <taxon>Pseudomonadati</taxon>
        <taxon>Pseudomonadota</taxon>
        <taxon>Alphaproteobacteria</taxon>
        <taxon>Sphingomonadales</taxon>
        <taxon>Sphingomonadaceae</taxon>
        <taxon>Rhizorhabdus</taxon>
    </lineage>
</organism>
<keyword evidence="1" id="KW-0472">Membrane</keyword>
<keyword evidence="1" id="KW-1133">Transmembrane helix</keyword>
<sequence length="172" mass="18566">MIVVDADRIEGLLPMEQLVEALHRAFATEVRAYERTQVPVPGGVDERLLRTMPAFGPDGRVMVKLATVFPGNRDAGLPTIQGALLIFDAHGRPTALLDAAAVTRRRTAAASALASRFLSRRDSRRLLIIGTGCLAPYLALAHATVRPIEDVIETQPDMGGTDQINGTAKLHH</sequence>
<evidence type="ECO:0000313" key="3">
    <source>
        <dbReference type="Proteomes" id="UP000218934"/>
    </source>
</evidence>
<dbReference type="PANTHER" id="PTHR13812:SF19">
    <property type="entry name" value="KETIMINE REDUCTASE MU-CRYSTALLIN"/>
    <property type="match status" value="1"/>
</dbReference>
<dbReference type="InterPro" id="IPR003462">
    <property type="entry name" value="ODC_Mu_crystall"/>
</dbReference>
<name>A0A2A4FTX1_9SPHN</name>
<dbReference type="RefSeq" id="WP_066965181.1">
    <property type="nucleotide sequence ID" value="NZ_NWUF01000018.1"/>
</dbReference>
<dbReference type="GO" id="GO:0005737">
    <property type="term" value="C:cytoplasm"/>
    <property type="evidence" value="ECO:0007669"/>
    <property type="project" value="TreeGrafter"/>
</dbReference>
<dbReference type="Gene3D" id="3.40.50.720">
    <property type="entry name" value="NAD(P)-binding Rossmann-like Domain"/>
    <property type="match status" value="1"/>
</dbReference>
<dbReference type="Pfam" id="PF02423">
    <property type="entry name" value="OCD_Mu_crystall"/>
    <property type="match status" value="1"/>
</dbReference>
<accession>A0A2A4FTX1</accession>
<keyword evidence="1" id="KW-0812">Transmembrane</keyword>
<feature type="transmembrane region" description="Helical" evidence="1">
    <location>
        <begin position="126"/>
        <end position="145"/>
    </location>
</feature>
<dbReference type="InterPro" id="IPR023401">
    <property type="entry name" value="ODC_N"/>
</dbReference>
<dbReference type="AlphaFoldDB" id="A0A2A4FTX1"/>
<gene>
    <name evidence="2" type="ORF">COO09_16655</name>
</gene>
<evidence type="ECO:0000256" key="1">
    <source>
        <dbReference type="SAM" id="Phobius"/>
    </source>
</evidence>
<dbReference type="OrthoDB" id="9785971at2"/>
<reference evidence="2 3" key="1">
    <citation type="submission" date="2017-09" db="EMBL/GenBank/DDBJ databases">
        <title>The Catabolism of 3,6-Dichlorosalicylic acid is Initiated by the Cytochrome P450 Monooxygenase DsmABC in Rhizorhabdus dicambivorans Ndbn-20.</title>
        <authorList>
            <person name="Na L."/>
        </authorList>
    </citation>
    <scope>NUCLEOTIDE SEQUENCE [LARGE SCALE GENOMIC DNA]</scope>
    <source>
        <strain evidence="2 3">Ndbn-20m</strain>
    </source>
</reference>
<evidence type="ECO:0000313" key="2">
    <source>
        <dbReference type="EMBL" id="PCE41132.1"/>
    </source>
</evidence>
<keyword evidence="3" id="KW-1185">Reference proteome</keyword>
<comment type="caution">
    <text evidence="2">The sequence shown here is derived from an EMBL/GenBank/DDBJ whole genome shotgun (WGS) entry which is preliminary data.</text>
</comment>
<evidence type="ECO:0008006" key="4">
    <source>
        <dbReference type="Google" id="ProtNLM"/>
    </source>
</evidence>
<dbReference type="KEGG" id="rdi:CMV14_16405"/>
<dbReference type="PANTHER" id="PTHR13812">
    <property type="entry name" value="KETIMINE REDUCTASE MU-CRYSTALLIN"/>
    <property type="match status" value="1"/>
</dbReference>
<dbReference type="InterPro" id="IPR036291">
    <property type="entry name" value="NAD(P)-bd_dom_sf"/>
</dbReference>
<dbReference type="Gene3D" id="3.30.1780.10">
    <property type="entry name" value="ornithine cyclodeaminase, domain 1"/>
    <property type="match status" value="1"/>
</dbReference>
<dbReference type="Proteomes" id="UP000218934">
    <property type="component" value="Unassembled WGS sequence"/>
</dbReference>
<proteinExistence type="predicted"/>
<dbReference type="SUPFAM" id="SSF51735">
    <property type="entry name" value="NAD(P)-binding Rossmann-fold domains"/>
    <property type="match status" value="1"/>
</dbReference>
<protein>
    <recommendedName>
        <fullName evidence="4">Ornithine cyclodeaminase</fullName>
    </recommendedName>
</protein>
<dbReference type="EMBL" id="NWUF01000018">
    <property type="protein sequence ID" value="PCE41132.1"/>
    <property type="molecule type" value="Genomic_DNA"/>
</dbReference>